<dbReference type="Pfam" id="PF17042">
    <property type="entry name" value="NBD_C"/>
    <property type="match status" value="1"/>
</dbReference>
<dbReference type="InterPro" id="IPR042213">
    <property type="entry name" value="NBD_C_sf"/>
</dbReference>
<dbReference type="GO" id="GO:0016301">
    <property type="term" value="F:kinase activity"/>
    <property type="evidence" value="ECO:0007669"/>
    <property type="project" value="UniProtKB-KW"/>
</dbReference>
<evidence type="ECO:0000256" key="1">
    <source>
        <dbReference type="ARBA" id="ARBA00005715"/>
    </source>
</evidence>
<gene>
    <name evidence="9" type="ORF">NDI79_16395</name>
</gene>
<evidence type="ECO:0000313" key="9">
    <source>
        <dbReference type="EMBL" id="MDS0295755.1"/>
    </source>
</evidence>
<dbReference type="InterPro" id="IPR010737">
    <property type="entry name" value="4-carb_acid_sugar_kinase_N"/>
</dbReference>
<evidence type="ECO:0000259" key="8">
    <source>
        <dbReference type="Pfam" id="PF17042"/>
    </source>
</evidence>
<evidence type="ECO:0000256" key="5">
    <source>
        <dbReference type="ARBA" id="ARBA00022840"/>
    </source>
</evidence>
<keyword evidence="5" id="KW-0067">ATP-binding</keyword>
<dbReference type="InterPro" id="IPR037051">
    <property type="entry name" value="4-carb_acid_sugar_kinase_N_sf"/>
</dbReference>
<protein>
    <submittedName>
        <fullName evidence="9">Four-carbon acid sugar kinase family protein</fullName>
    </submittedName>
</protein>
<dbReference type="Pfam" id="PF07005">
    <property type="entry name" value="SBD_N"/>
    <property type="match status" value="1"/>
</dbReference>
<dbReference type="EMBL" id="JAMQOQ010000004">
    <property type="protein sequence ID" value="MDS0295755.1"/>
    <property type="molecule type" value="Genomic_DNA"/>
</dbReference>
<keyword evidence="4 9" id="KW-0418">Kinase</keyword>
<keyword evidence="3" id="KW-0547">Nucleotide-binding</keyword>
<comment type="caution">
    <text evidence="9">The sequence shown here is derived from an EMBL/GenBank/DDBJ whole genome shotgun (WGS) entry which is preliminary data.</text>
</comment>
<evidence type="ECO:0000259" key="7">
    <source>
        <dbReference type="Pfam" id="PF07005"/>
    </source>
</evidence>
<evidence type="ECO:0000256" key="3">
    <source>
        <dbReference type="ARBA" id="ARBA00022741"/>
    </source>
</evidence>
<dbReference type="InterPro" id="IPR031475">
    <property type="entry name" value="NBD_C"/>
</dbReference>
<dbReference type="RefSeq" id="WP_310929712.1">
    <property type="nucleotide sequence ID" value="NZ_JAMQOQ010000004.1"/>
</dbReference>
<keyword evidence="10" id="KW-1185">Reference proteome</keyword>
<evidence type="ECO:0000313" key="10">
    <source>
        <dbReference type="Proteomes" id="UP001254813"/>
    </source>
</evidence>
<proteinExistence type="inferred from homology"/>
<dbReference type="Gene3D" id="3.40.980.20">
    <property type="entry name" value="Four-carbon acid sugar kinase, nucleotide binding domain"/>
    <property type="match status" value="1"/>
</dbReference>
<sequence>MYSVIVVADDLTGAMDTSQGFAARGYETAVVADPEAEIGAVGEEGAVLGINTDTRYDDADDAARSVSEAVGATPARTVYKKIDSTLRGNFVAEVDAALNAAESELALVAPAFPSIGRTTERGIHYVDGTPVSETEYGDDEKGPASSSIRELFASVDRPVETVSHAALGSDDNGIAAAVERHDRPPVVVCDAVEDDHLADIAAAADGFDALYVGSGGLAAHVPVRGSEPDFEFSRQFPDGGALGVVGSVSATTLAQLGRVPEEAVVPLDGPALVAGEEPDAAVERAVRRLNEGRPAVLTAATDEAAIERTHAAGREAELASPAVRERVANGLASAAAAVLDEETPSGLLLTGGDVAVSVIRELGATTIRLTGEEVEAGIPLGTFADGGTPEVPLVTKAGGFGSEETIVNCLDVFSENDA</sequence>
<dbReference type="Proteomes" id="UP001254813">
    <property type="component" value="Unassembled WGS sequence"/>
</dbReference>
<comment type="similarity">
    <text evidence="1">Belongs to the four-carbon acid sugar kinase family.</text>
</comment>
<reference evidence="9 10" key="1">
    <citation type="submission" date="2022-06" db="EMBL/GenBank/DDBJ databases">
        <title>Halogeometricum sp. a new haloarchaeum isolate from saline soil.</title>
        <authorList>
            <person name="Strakova D."/>
            <person name="Galisteo C."/>
            <person name="Sanchez-Porro C."/>
            <person name="Ventosa A."/>
        </authorList>
    </citation>
    <scope>NUCLEOTIDE SEQUENCE [LARGE SCALE GENOMIC DNA]</scope>
    <source>
        <strain evidence="10">S3BR25-2</strain>
    </source>
</reference>
<keyword evidence="2" id="KW-0808">Transferase</keyword>
<keyword evidence="6" id="KW-0119">Carbohydrate metabolism</keyword>
<dbReference type="Gene3D" id="3.40.50.10840">
    <property type="entry name" value="Putative sugar-binding, N-terminal domain"/>
    <property type="match status" value="1"/>
</dbReference>
<accession>A0ABU2G4Q3</accession>
<feature type="domain" description="Four-carbon acid sugar kinase nucleotide binding" evidence="8">
    <location>
        <begin position="242"/>
        <end position="406"/>
    </location>
</feature>
<dbReference type="SUPFAM" id="SSF142764">
    <property type="entry name" value="YgbK-like"/>
    <property type="match status" value="1"/>
</dbReference>
<name>A0ABU2G4Q3_9EURY</name>
<organism evidence="9 10">
    <name type="scientific">Halogeometricum luteum</name>
    <dbReference type="NCBI Taxonomy" id="2950537"/>
    <lineage>
        <taxon>Archaea</taxon>
        <taxon>Methanobacteriati</taxon>
        <taxon>Methanobacteriota</taxon>
        <taxon>Stenosarchaea group</taxon>
        <taxon>Halobacteria</taxon>
        <taxon>Halobacteriales</taxon>
        <taxon>Haloferacaceae</taxon>
        <taxon>Halogeometricum</taxon>
    </lineage>
</organism>
<evidence type="ECO:0000256" key="2">
    <source>
        <dbReference type="ARBA" id="ARBA00022679"/>
    </source>
</evidence>
<feature type="domain" description="Four-carbon acid sugar kinase N-terminal" evidence="7">
    <location>
        <begin position="5"/>
        <end position="220"/>
    </location>
</feature>
<evidence type="ECO:0000256" key="6">
    <source>
        <dbReference type="ARBA" id="ARBA00023277"/>
    </source>
</evidence>
<evidence type="ECO:0000256" key="4">
    <source>
        <dbReference type="ARBA" id="ARBA00022777"/>
    </source>
</evidence>